<protein>
    <recommendedName>
        <fullName evidence="4">Aminotransferase</fullName>
        <ecNumber evidence="4">2.6.1.-</ecNumber>
    </recommendedName>
</protein>
<dbReference type="RefSeq" id="WP_377772833.1">
    <property type="nucleotide sequence ID" value="NZ_JBHUHO010000030.1"/>
</dbReference>
<organism evidence="6 7">
    <name type="scientific">Paenibacillus yanchengensis</name>
    <dbReference type="NCBI Taxonomy" id="2035833"/>
    <lineage>
        <taxon>Bacteria</taxon>
        <taxon>Bacillati</taxon>
        <taxon>Bacillota</taxon>
        <taxon>Bacilli</taxon>
        <taxon>Bacillales</taxon>
        <taxon>Paenibacillaceae</taxon>
        <taxon>Paenibacillus</taxon>
    </lineage>
</organism>
<feature type="domain" description="Aminotransferase class I/classII large" evidence="5">
    <location>
        <begin position="38"/>
        <end position="396"/>
    </location>
</feature>
<dbReference type="CDD" id="cd00609">
    <property type="entry name" value="AAT_like"/>
    <property type="match status" value="1"/>
</dbReference>
<dbReference type="SUPFAM" id="SSF53383">
    <property type="entry name" value="PLP-dependent transferases"/>
    <property type="match status" value="1"/>
</dbReference>
<keyword evidence="2 4" id="KW-0032">Aminotransferase</keyword>
<evidence type="ECO:0000256" key="2">
    <source>
        <dbReference type="ARBA" id="ARBA00022576"/>
    </source>
</evidence>
<proteinExistence type="inferred from homology"/>
<dbReference type="InterPro" id="IPR015421">
    <property type="entry name" value="PyrdxlP-dep_Trfase_major"/>
</dbReference>
<dbReference type="InterPro" id="IPR015422">
    <property type="entry name" value="PyrdxlP-dep_Trfase_small"/>
</dbReference>
<dbReference type="InterPro" id="IPR015424">
    <property type="entry name" value="PyrdxlP-dep_Trfase"/>
</dbReference>
<dbReference type="Gene3D" id="3.40.640.10">
    <property type="entry name" value="Type I PLP-dependent aspartate aminotransferase-like (Major domain)"/>
    <property type="match status" value="1"/>
</dbReference>
<evidence type="ECO:0000256" key="4">
    <source>
        <dbReference type="RuleBase" id="RU000481"/>
    </source>
</evidence>
<dbReference type="Pfam" id="PF00155">
    <property type="entry name" value="Aminotran_1_2"/>
    <property type="match status" value="1"/>
</dbReference>
<dbReference type="Proteomes" id="UP001597362">
    <property type="component" value="Unassembled WGS sequence"/>
</dbReference>
<dbReference type="EMBL" id="JBHUHO010000030">
    <property type="protein sequence ID" value="MFD2116561.1"/>
    <property type="molecule type" value="Genomic_DNA"/>
</dbReference>
<keyword evidence="7" id="KW-1185">Reference proteome</keyword>
<dbReference type="Gene3D" id="3.90.1150.10">
    <property type="entry name" value="Aspartate Aminotransferase, domain 1"/>
    <property type="match status" value="1"/>
</dbReference>
<dbReference type="InterPro" id="IPR004838">
    <property type="entry name" value="NHTrfase_class1_PyrdxlP-BS"/>
</dbReference>
<dbReference type="PROSITE" id="PS00105">
    <property type="entry name" value="AA_TRANSFER_CLASS_1"/>
    <property type="match status" value="1"/>
</dbReference>
<dbReference type="InterPro" id="IPR050881">
    <property type="entry name" value="LL-DAP_aminotransferase"/>
</dbReference>
<evidence type="ECO:0000313" key="6">
    <source>
        <dbReference type="EMBL" id="MFD2116561.1"/>
    </source>
</evidence>
<evidence type="ECO:0000313" key="7">
    <source>
        <dbReference type="Proteomes" id="UP001597362"/>
    </source>
</evidence>
<accession>A0ABW4YLM0</accession>
<evidence type="ECO:0000259" key="5">
    <source>
        <dbReference type="Pfam" id="PF00155"/>
    </source>
</evidence>
<comment type="cofactor">
    <cofactor evidence="1 4">
        <name>pyridoxal 5'-phosphate</name>
        <dbReference type="ChEBI" id="CHEBI:597326"/>
    </cofactor>
</comment>
<comment type="caution">
    <text evidence="6">The sequence shown here is derived from an EMBL/GenBank/DDBJ whole genome shotgun (WGS) entry which is preliminary data.</text>
</comment>
<dbReference type="PANTHER" id="PTHR42832:SF3">
    <property type="entry name" value="L-GLUTAMINE--4-(METHYLSULFANYL)-2-OXOBUTANOATE AMINOTRANSFERASE"/>
    <property type="match status" value="1"/>
</dbReference>
<keyword evidence="3 4" id="KW-0808">Transferase</keyword>
<evidence type="ECO:0000256" key="1">
    <source>
        <dbReference type="ARBA" id="ARBA00001933"/>
    </source>
</evidence>
<dbReference type="GO" id="GO:0008483">
    <property type="term" value="F:transaminase activity"/>
    <property type="evidence" value="ECO:0007669"/>
    <property type="project" value="UniProtKB-KW"/>
</dbReference>
<dbReference type="InterPro" id="IPR004839">
    <property type="entry name" value="Aminotransferase_I/II_large"/>
</dbReference>
<comment type="similarity">
    <text evidence="4">Belongs to the class-I pyridoxal-phosphate-dependent aminotransferase family.</text>
</comment>
<name>A0ABW4YLM0_9BACL</name>
<sequence length="403" mass="44543">MAVDTKNWRSQRLGRLGSSIFSEVAGWKREAIAEGQSIIDLGIGSPDQPPQMAIREVLSESALQADKYAYPVTKNDLPFRQVAADWMQHRFAVSLDPADEIVALSGSQDGLAHLALAICDTGDAALIPDPGYPIYAASLALAGVEPIMIPLTAEHQFLPNLEDIREEEWNRATFILLNYPNNPLSAVANITFFEQLVAKAKQYQLLIVHDLAYSELVFDGYEPPSILQVAGAKEIAVEFHSLSKSFNMAGCRIGFLAGNRAVVQALSELKANIDYGIFEPVQDAAIVALQRAMQQPKTETVGKLYERRRDVFLQALLEEGWYIEPPKATMFIWAPLPEVDWIYEEPYNSVTFTQQLMKRAGVAVIPGIAFGNSGEGYVRIGLVESEENLLLAAKRIGMFIRGE</sequence>
<reference evidence="7" key="1">
    <citation type="journal article" date="2019" name="Int. J. Syst. Evol. Microbiol.">
        <title>The Global Catalogue of Microorganisms (GCM) 10K type strain sequencing project: providing services to taxonomists for standard genome sequencing and annotation.</title>
        <authorList>
            <consortium name="The Broad Institute Genomics Platform"/>
            <consortium name="The Broad Institute Genome Sequencing Center for Infectious Disease"/>
            <person name="Wu L."/>
            <person name="Ma J."/>
        </authorList>
    </citation>
    <scope>NUCLEOTIDE SEQUENCE [LARGE SCALE GENOMIC DNA]</scope>
    <source>
        <strain evidence="7">GH52</strain>
    </source>
</reference>
<evidence type="ECO:0000256" key="3">
    <source>
        <dbReference type="ARBA" id="ARBA00022679"/>
    </source>
</evidence>
<dbReference type="EC" id="2.6.1.-" evidence="4"/>
<dbReference type="PANTHER" id="PTHR42832">
    <property type="entry name" value="AMINO ACID AMINOTRANSFERASE"/>
    <property type="match status" value="1"/>
</dbReference>
<gene>
    <name evidence="6" type="ORF">ACFSJH_12585</name>
</gene>